<sequence>MEICMFFLSRSALIPHEAPELLRRLCRGVMLSFSALHTSSPSYGPIFRAPLVIDAATQQRSSMLVTQSHKFEKVDFDRNALIGLRLRFSEKTTPFANKAIGGFSEAAPWRRSLASLQRVNKTFREKVRRGAQMGAWSSSICIKKRLIMEQDVD</sequence>
<protein>
    <submittedName>
        <fullName evidence="1">Uncharacterized protein</fullName>
    </submittedName>
</protein>
<name>A0A4Z2FIR5_9TELE</name>
<dbReference type="EMBL" id="SRLO01001134">
    <property type="protein sequence ID" value="TNN41107.1"/>
    <property type="molecule type" value="Genomic_DNA"/>
</dbReference>
<proteinExistence type="predicted"/>
<dbReference type="AlphaFoldDB" id="A0A4Z2FIR5"/>
<keyword evidence="2" id="KW-1185">Reference proteome</keyword>
<accession>A0A4Z2FIR5</accession>
<evidence type="ECO:0000313" key="1">
    <source>
        <dbReference type="EMBL" id="TNN41107.1"/>
    </source>
</evidence>
<comment type="caution">
    <text evidence="1">The sequence shown here is derived from an EMBL/GenBank/DDBJ whole genome shotgun (WGS) entry which is preliminary data.</text>
</comment>
<dbReference type="Proteomes" id="UP000314294">
    <property type="component" value="Unassembled WGS sequence"/>
</dbReference>
<organism evidence="1 2">
    <name type="scientific">Liparis tanakae</name>
    <name type="common">Tanaka's snailfish</name>
    <dbReference type="NCBI Taxonomy" id="230148"/>
    <lineage>
        <taxon>Eukaryota</taxon>
        <taxon>Metazoa</taxon>
        <taxon>Chordata</taxon>
        <taxon>Craniata</taxon>
        <taxon>Vertebrata</taxon>
        <taxon>Euteleostomi</taxon>
        <taxon>Actinopterygii</taxon>
        <taxon>Neopterygii</taxon>
        <taxon>Teleostei</taxon>
        <taxon>Neoteleostei</taxon>
        <taxon>Acanthomorphata</taxon>
        <taxon>Eupercaria</taxon>
        <taxon>Perciformes</taxon>
        <taxon>Cottioidei</taxon>
        <taxon>Cottales</taxon>
        <taxon>Liparidae</taxon>
        <taxon>Liparis</taxon>
    </lineage>
</organism>
<gene>
    <name evidence="1" type="ORF">EYF80_048719</name>
</gene>
<evidence type="ECO:0000313" key="2">
    <source>
        <dbReference type="Proteomes" id="UP000314294"/>
    </source>
</evidence>
<reference evidence="1 2" key="1">
    <citation type="submission" date="2019-03" db="EMBL/GenBank/DDBJ databases">
        <title>First draft genome of Liparis tanakae, snailfish: a comprehensive survey of snailfish specific genes.</title>
        <authorList>
            <person name="Kim W."/>
            <person name="Song I."/>
            <person name="Jeong J.-H."/>
            <person name="Kim D."/>
            <person name="Kim S."/>
            <person name="Ryu S."/>
            <person name="Song J.Y."/>
            <person name="Lee S.K."/>
        </authorList>
    </citation>
    <scope>NUCLEOTIDE SEQUENCE [LARGE SCALE GENOMIC DNA]</scope>
    <source>
        <tissue evidence="1">Muscle</tissue>
    </source>
</reference>